<keyword evidence="2" id="KW-0132">Cell division</keyword>
<evidence type="ECO:0000313" key="6">
    <source>
        <dbReference type="EMBL" id="CBL28415.1"/>
    </source>
</evidence>
<dbReference type="AlphaFoldDB" id="A0AB94IXD8"/>
<organism evidence="6 7">
    <name type="scientific">Fretibacterium fastidiosum</name>
    <dbReference type="NCBI Taxonomy" id="651822"/>
    <lineage>
        <taxon>Bacteria</taxon>
        <taxon>Thermotogati</taxon>
        <taxon>Synergistota</taxon>
        <taxon>Synergistia</taxon>
        <taxon>Synergistales</taxon>
        <taxon>Aminobacteriaceae</taxon>
        <taxon>Fretibacterium</taxon>
    </lineage>
</organism>
<dbReference type="EMBL" id="FP929056">
    <property type="protein sequence ID" value="CBL28415.1"/>
    <property type="molecule type" value="Genomic_DNA"/>
</dbReference>
<feature type="compositionally biased region" description="Basic and acidic residues" evidence="5">
    <location>
        <begin position="195"/>
        <end position="213"/>
    </location>
</feature>
<dbReference type="GO" id="GO:0051304">
    <property type="term" value="P:chromosome separation"/>
    <property type="evidence" value="ECO:0007669"/>
    <property type="project" value="InterPro"/>
</dbReference>
<keyword evidence="4" id="KW-0131">Cell cycle</keyword>
<dbReference type="InterPro" id="IPR036390">
    <property type="entry name" value="WH_DNA-bd_sf"/>
</dbReference>
<evidence type="ECO:0000313" key="7">
    <source>
        <dbReference type="Proteomes" id="UP000008957"/>
    </source>
</evidence>
<evidence type="ECO:0000256" key="3">
    <source>
        <dbReference type="ARBA" id="ARBA00022829"/>
    </source>
</evidence>
<dbReference type="NCBIfam" id="TIGR00281">
    <property type="entry name" value="SMC-Scp complex subunit ScpB"/>
    <property type="match status" value="1"/>
</dbReference>
<dbReference type="InterPro" id="IPR036388">
    <property type="entry name" value="WH-like_DNA-bd_sf"/>
</dbReference>
<reference evidence="7" key="1">
    <citation type="submission" date="2010-03" db="EMBL/GenBank/DDBJ databases">
        <title>The genome sequence of Synergistetes sp. SGP1.</title>
        <authorList>
            <consortium name="metaHIT consortium -- http://www.metahit.eu/"/>
            <person name="Pajon A."/>
            <person name="Turner K."/>
            <person name="Parkhill J."/>
            <person name="Wade W."/>
            <person name="Vartoukian S."/>
        </authorList>
    </citation>
    <scope>NUCLEOTIDE SEQUENCE [LARGE SCALE GENOMIC DNA]</scope>
    <source>
        <strain evidence="7">SGP1</strain>
    </source>
</reference>
<dbReference type="Pfam" id="PF04079">
    <property type="entry name" value="SMC_ScpB"/>
    <property type="match status" value="1"/>
</dbReference>
<keyword evidence="1" id="KW-0963">Cytoplasm</keyword>
<protein>
    <submittedName>
        <fullName evidence="6">Segregation and condensation protein B</fullName>
    </submittedName>
</protein>
<evidence type="ECO:0000256" key="4">
    <source>
        <dbReference type="ARBA" id="ARBA00023306"/>
    </source>
</evidence>
<evidence type="ECO:0000256" key="1">
    <source>
        <dbReference type="ARBA" id="ARBA00022490"/>
    </source>
</evidence>
<dbReference type="Proteomes" id="UP000008957">
    <property type="component" value="Chromosome"/>
</dbReference>
<gene>
    <name evidence="6" type="ORF">SY1_12990</name>
</gene>
<dbReference type="RefSeq" id="WP_015556562.1">
    <property type="nucleotide sequence ID" value="NC_021038.1"/>
</dbReference>
<name>A0AB94IXD8_9BACT</name>
<dbReference type="InterPro" id="IPR005234">
    <property type="entry name" value="ScpB_csome_segregation"/>
</dbReference>
<reference evidence="6 7" key="2">
    <citation type="submission" date="2010-03" db="EMBL/GenBank/DDBJ databases">
        <authorList>
            <person name="Pajon A."/>
        </authorList>
    </citation>
    <scope>NUCLEOTIDE SEQUENCE [LARGE SCALE GENOMIC DNA]</scope>
    <source>
        <strain evidence="6 7">SGP1</strain>
    </source>
</reference>
<dbReference type="SUPFAM" id="SSF46785">
    <property type="entry name" value="Winged helix' DNA-binding domain"/>
    <property type="match status" value="2"/>
</dbReference>
<proteinExistence type="predicted"/>
<accession>A0AB94IXD8</accession>
<dbReference type="PANTHER" id="PTHR34298">
    <property type="entry name" value="SEGREGATION AND CONDENSATION PROTEIN B"/>
    <property type="match status" value="1"/>
</dbReference>
<dbReference type="GO" id="GO:0051301">
    <property type="term" value="P:cell division"/>
    <property type="evidence" value="ECO:0007669"/>
    <property type="project" value="UniProtKB-KW"/>
</dbReference>
<dbReference type="PANTHER" id="PTHR34298:SF2">
    <property type="entry name" value="SEGREGATION AND CONDENSATION PROTEIN B"/>
    <property type="match status" value="1"/>
</dbReference>
<keyword evidence="7" id="KW-1185">Reference proteome</keyword>
<evidence type="ECO:0000256" key="5">
    <source>
        <dbReference type="SAM" id="MobiDB-lite"/>
    </source>
</evidence>
<dbReference type="PIRSF" id="PIRSF019345">
    <property type="entry name" value="ScpB"/>
    <property type="match status" value="1"/>
</dbReference>
<evidence type="ECO:0000256" key="2">
    <source>
        <dbReference type="ARBA" id="ARBA00022618"/>
    </source>
</evidence>
<dbReference type="KEGG" id="sbr:SY1_12990"/>
<sequence>MSRSLPGRQPEAGEGLSVLAAQIEAVLFLASSPVSEAELRGVFEVSGAELARAIEELGEHLKSGHGLVLKAMAGGWVLGTNPHFAEVLSRFRDTAQRGRVRLSRAAVETAAIIAYNQPVTRSEVEELRGGFRSERVIETLLGHELIRIAGRKKASGSPLLYRTTPRFLEVFGLEAIADLPSLEELGELGAGPLDDDGRGGEDDVRDGGERDEA</sequence>
<keyword evidence="3" id="KW-0159">Chromosome partition</keyword>
<dbReference type="Gene3D" id="1.10.10.10">
    <property type="entry name" value="Winged helix-like DNA-binding domain superfamily/Winged helix DNA-binding domain"/>
    <property type="match status" value="2"/>
</dbReference>
<feature type="region of interest" description="Disordered" evidence="5">
    <location>
        <begin position="186"/>
        <end position="213"/>
    </location>
</feature>